<feature type="region of interest" description="Disordered" evidence="1">
    <location>
        <begin position="1"/>
        <end position="46"/>
    </location>
</feature>
<sequence>MKDPNDTENEFSFADAMQGVTRHKHDKADLSVEKTTRKKKDHNSSYRRHAATLADDKVIDGLSDEAVELVESSEELLFANPGVQLRVLKRLKQGHIPWEGGIDLHGYTVDQARDQLSKFIYDSRKAGARSVIVIHGKAYSSEGQEPLIKSYVNEWLKRLDGVLAFCSAQPKDGGTGALYVLLKKSTN</sequence>
<accession>A0A7U8C7P7</accession>
<dbReference type="AlphaFoldDB" id="A0A7U8C7P7"/>
<evidence type="ECO:0000313" key="4">
    <source>
        <dbReference type="Proteomes" id="UP000002171"/>
    </source>
</evidence>
<feature type="compositionally biased region" description="Basic residues" evidence="1">
    <location>
        <begin position="36"/>
        <end position="46"/>
    </location>
</feature>
<evidence type="ECO:0000256" key="1">
    <source>
        <dbReference type="SAM" id="MobiDB-lite"/>
    </source>
</evidence>
<reference evidence="3 4" key="1">
    <citation type="submission" date="2006-02" db="EMBL/GenBank/DDBJ databases">
        <authorList>
            <person name="Pinhassi J."/>
            <person name="Pedros-Alio C."/>
            <person name="Ferriera S."/>
            <person name="Johnson J."/>
            <person name="Kravitz S."/>
            <person name="Halpern A."/>
            <person name="Remington K."/>
            <person name="Beeson K."/>
            <person name="Tran B."/>
            <person name="Rogers Y.-H."/>
            <person name="Friedman R."/>
            <person name="Venter J.C."/>
        </authorList>
    </citation>
    <scope>NUCLEOTIDE SEQUENCE [LARGE SCALE GENOMIC DNA]</scope>
    <source>
        <strain evidence="3 4">MED92</strain>
    </source>
</reference>
<gene>
    <name evidence="3" type="ORF">MED92_04027</name>
</gene>
<name>A0A7U8C7P7_NEPCE</name>
<dbReference type="InterPro" id="IPR036063">
    <property type="entry name" value="Smr_dom_sf"/>
</dbReference>
<evidence type="ECO:0000259" key="2">
    <source>
        <dbReference type="PROSITE" id="PS50828"/>
    </source>
</evidence>
<dbReference type="PROSITE" id="PS50828">
    <property type="entry name" value="SMR"/>
    <property type="match status" value="1"/>
</dbReference>
<organism evidence="3 4">
    <name type="scientific">Neptuniibacter caesariensis</name>
    <dbReference type="NCBI Taxonomy" id="207954"/>
    <lineage>
        <taxon>Bacteria</taxon>
        <taxon>Pseudomonadati</taxon>
        <taxon>Pseudomonadota</taxon>
        <taxon>Gammaproteobacteria</taxon>
        <taxon>Oceanospirillales</taxon>
        <taxon>Oceanospirillaceae</taxon>
        <taxon>Neptuniibacter</taxon>
    </lineage>
</organism>
<keyword evidence="4" id="KW-1185">Reference proteome</keyword>
<dbReference type="PANTHER" id="PTHR35562">
    <property type="entry name" value="DNA ENDONUCLEASE SMRA-RELATED"/>
    <property type="match status" value="1"/>
</dbReference>
<comment type="caution">
    <text evidence="3">The sequence shown here is derived from an EMBL/GenBank/DDBJ whole genome shotgun (WGS) entry which is preliminary data.</text>
</comment>
<dbReference type="SUPFAM" id="SSF160443">
    <property type="entry name" value="SMR domain-like"/>
    <property type="match status" value="1"/>
</dbReference>
<dbReference type="Pfam" id="PF01713">
    <property type="entry name" value="Smr"/>
    <property type="match status" value="1"/>
</dbReference>
<dbReference type="EMBL" id="AAOW01000006">
    <property type="protein sequence ID" value="EAR61734.1"/>
    <property type="molecule type" value="Genomic_DNA"/>
</dbReference>
<dbReference type="GO" id="GO:0004520">
    <property type="term" value="F:DNA endonuclease activity"/>
    <property type="evidence" value="ECO:0007669"/>
    <property type="project" value="TreeGrafter"/>
</dbReference>
<protein>
    <submittedName>
        <fullName evidence="3">Smr</fullName>
    </submittedName>
</protein>
<dbReference type="Proteomes" id="UP000002171">
    <property type="component" value="Unassembled WGS sequence"/>
</dbReference>
<dbReference type="OrthoDB" id="9808881at2"/>
<dbReference type="InterPro" id="IPR002625">
    <property type="entry name" value="Smr_dom"/>
</dbReference>
<proteinExistence type="predicted"/>
<dbReference type="RefSeq" id="WP_007022821.1">
    <property type="nucleotide sequence ID" value="NZ_CH724127.1"/>
</dbReference>
<feature type="compositionally biased region" description="Basic and acidic residues" evidence="1">
    <location>
        <begin position="26"/>
        <end position="35"/>
    </location>
</feature>
<evidence type="ECO:0000313" key="3">
    <source>
        <dbReference type="EMBL" id="EAR61734.1"/>
    </source>
</evidence>
<dbReference type="SMART" id="SM00463">
    <property type="entry name" value="SMR"/>
    <property type="match status" value="1"/>
</dbReference>
<feature type="domain" description="Smr" evidence="2">
    <location>
        <begin position="102"/>
        <end position="183"/>
    </location>
</feature>
<dbReference type="PANTHER" id="PTHR35562:SF2">
    <property type="entry name" value="DNA ENDONUCLEASE SMRA-RELATED"/>
    <property type="match status" value="1"/>
</dbReference>
<dbReference type="Gene3D" id="3.30.1370.110">
    <property type="match status" value="1"/>
</dbReference>